<evidence type="ECO:0000313" key="7">
    <source>
        <dbReference type="EMBL" id="MVZ63110.1"/>
    </source>
</evidence>
<dbReference type="SUPFAM" id="SSF144091">
    <property type="entry name" value="Rhomboid-like"/>
    <property type="match status" value="1"/>
</dbReference>
<dbReference type="RefSeq" id="WP_160369830.1">
    <property type="nucleotide sequence ID" value="NZ_WSQA01000010.1"/>
</dbReference>
<evidence type="ECO:0000256" key="3">
    <source>
        <dbReference type="ARBA" id="ARBA00022989"/>
    </source>
</evidence>
<proteinExistence type="predicted"/>
<feature type="transmembrane region" description="Helical" evidence="5">
    <location>
        <begin position="80"/>
        <end position="99"/>
    </location>
</feature>
<protein>
    <submittedName>
        <fullName evidence="7">Peptidase S54</fullName>
    </submittedName>
</protein>
<dbReference type="InterPro" id="IPR046483">
    <property type="entry name" value="DUF6576"/>
</dbReference>
<dbReference type="GO" id="GO:0016020">
    <property type="term" value="C:membrane"/>
    <property type="evidence" value="ECO:0007669"/>
    <property type="project" value="UniProtKB-SubCell"/>
</dbReference>
<dbReference type="InterPro" id="IPR035952">
    <property type="entry name" value="Rhomboid-like_sf"/>
</dbReference>
<feature type="transmembrane region" description="Helical" evidence="5">
    <location>
        <begin position="111"/>
        <end position="136"/>
    </location>
</feature>
<dbReference type="Gene3D" id="1.20.1540.10">
    <property type="entry name" value="Rhomboid-like"/>
    <property type="match status" value="1"/>
</dbReference>
<feature type="transmembrane region" description="Helical" evidence="5">
    <location>
        <begin position="142"/>
        <end position="161"/>
    </location>
</feature>
<keyword evidence="8" id="KW-1185">Reference proteome</keyword>
<accession>A0A6N8L044</accession>
<evidence type="ECO:0000256" key="4">
    <source>
        <dbReference type="ARBA" id="ARBA00023136"/>
    </source>
</evidence>
<feature type="domain" description="DUF6576" evidence="6">
    <location>
        <begin position="255"/>
        <end position="287"/>
    </location>
</feature>
<dbReference type="EMBL" id="WSQA01000010">
    <property type="protein sequence ID" value="MVZ63110.1"/>
    <property type="molecule type" value="Genomic_DNA"/>
</dbReference>
<keyword evidence="2 5" id="KW-0812">Transmembrane</keyword>
<dbReference type="Proteomes" id="UP000435036">
    <property type="component" value="Unassembled WGS sequence"/>
</dbReference>
<feature type="transmembrane region" description="Helical" evidence="5">
    <location>
        <begin position="21"/>
        <end position="42"/>
    </location>
</feature>
<dbReference type="OrthoDB" id="680602at2"/>
<keyword evidence="3 5" id="KW-1133">Transmembrane helix</keyword>
<sequence length="291" mass="33134">MRKENALNDFLKTTYSSKSPVPYILSAQIFLFVIIHLCDLLVEVNVLNFPLYDVLLSKLSLPANLTKFISQPWSLLTFPFLYTGLFKILFDSLWMYWLGHLFLGFLNSRQFLTLFFGAVLIGGPSYLGLAQIPLIANNPQGFMHTNAFSIAALMCSLLVLSPKMEVRLFLFGNVRFQTIAIVYMAIEFIFLALINKPAAGAFIIAGGWGMLFMEQLKNGRDISSIFARKSVNKLRVVHTIHKSPIYKSHKADLPNQEIIDEILDKISQYGYESLSSREKEILFKVSREEQE</sequence>
<evidence type="ECO:0000256" key="1">
    <source>
        <dbReference type="ARBA" id="ARBA00004141"/>
    </source>
</evidence>
<name>A0A6N8L044_9SPHI</name>
<evidence type="ECO:0000256" key="5">
    <source>
        <dbReference type="SAM" id="Phobius"/>
    </source>
</evidence>
<gene>
    <name evidence="7" type="ORF">GQF63_13825</name>
</gene>
<keyword evidence="4 5" id="KW-0472">Membrane</keyword>
<dbReference type="AlphaFoldDB" id="A0A6N8L044"/>
<evidence type="ECO:0000259" key="6">
    <source>
        <dbReference type="Pfam" id="PF20216"/>
    </source>
</evidence>
<comment type="subcellular location">
    <subcellularLocation>
        <location evidence="1">Membrane</location>
        <topology evidence="1">Multi-pass membrane protein</topology>
    </subcellularLocation>
</comment>
<evidence type="ECO:0000256" key="2">
    <source>
        <dbReference type="ARBA" id="ARBA00022692"/>
    </source>
</evidence>
<dbReference type="Pfam" id="PF20216">
    <property type="entry name" value="DUF6576"/>
    <property type="match status" value="1"/>
</dbReference>
<evidence type="ECO:0000313" key="8">
    <source>
        <dbReference type="Proteomes" id="UP000435036"/>
    </source>
</evidence>
<organism evidence="7 8">
    <name type="scientific">Sphingobacterium humi</name>
    <dbReference type="NCBI Taxonomy" id="1796905"/>
    <lineage>
        <taxon>Bacteria</taxon>
        <taxon>Pseudomonadati</taxon>
        <taxon>Bacteroidota</taxon>
        <taxon>Sphingobacteriia</taxon>
        <taxon>Sphingobacteriales</taxon>
        <taxon>Sphingobacteriaceae</taxon>
        <taxon>Sphingobacterium</taxon>
    </lineage>
</organism>
<comment type="caution">
    <text evidence="7">The sequence shown here is derived from an EMBL/GenBank/DDBJ whole genome shotgun (WGS) entry which is preliminary data.</text>
</comment>
<reference evidence="7 8" key="1">
    <citation type="submission" date="2019-12" db="EMBL/GenBank/DDBJ databases">
        <authorList>
            <person name="Dong K."/>
        </authorList>
    </citation>
    <scope>NUCLEOTIDE SEQUENCE [LARGE SCALE GENOMIC DNA]</scope>
    <source>
        <strain evidence="7 8">JCM 31225</strain>
    </source>
</reference>